<evidence type="ECO:0000256" key="4">
    <source>
        <dbReference type="ARBA" id="ARBA00023127"/>
    </source>
</evidence>
<evidence type="ECO:0000256" key="3">
    <source>
        <dbReference type="ARBA" id="ARBA00022618"/>
    </source>
</evidence>
<evidence type="ECO:0000256" key="5">
    <source>
        <dbReference type="ARBA" id="ARBA00023306"/>
    </source>
</evidence>
<sequence>MASVKTADQLENSKNKQERNAMVAAKGKSNVGLSRVFEDTRIRKSGVRSFKVYSEKEQVKVGNSNIKASIEAPARRSVLIAKKGVALNSASDIKVGFKNSEKAKGKLCSSNVGRRALADVSNVKVSARNVGRNSSKQCEKTMFSAGSGTRMMDVLPRKPSTGRLQERIIQCDTECHTSKRASTSLKASSDYQRITNSHESRASLVTEGRYARKHVIRTRNSLPVPKGVRVDTSKPQENARISEMSQEKSGCLVRGTANKNVVCQLSRAKGHLWRNRVSDGFIGMGQTTVNAQASSRKSFKLHVKTTLAASNAQRTSKSKCKSSLHKSVSTAAMPSENKEEAVTSSLPENSVLLVSHDTNQGVVPSDGASNPSTKSSEIIARKKSTRRKSYTSLLIQRSKLLKECGEPLEQEKLPSIDNDCNQLEVSEYVDEIYQYYWVTEAHNPALGNYMSMQTEITSHMRGILVNWLIEVHYKFDLMPETLYLTVTLLDQYLSQVTINKNEIQLVGLTVLLLASKYEDFWHPRIKDLISISAESYTRDQMLGMEKLILKKLKFRLNSPTPYVFMMRFLKAAQSDTKLEHLAFYLIELCLVEYEALAFKPSLLCASALYVARCTLQMTPWTSMLRKHARYEATDIRDCGEMILRFQKAARTGQLRVTSEKYLRPDLSGVAAIKPLESLPV</sequence>
<keyword evidence="5" id="KW-0131">Cell cycle</keyword>
<accession>A0AAD7KZX6</accession>
<dbReference type="InterPro" id="IPR006671">
    <property type="entry name" value="Cyclin_N"/>
</dbReference>
<evidence type="ECO:0000313" key="12">
    <source>
        <dbReference type="Proteomes" id="UP001163823"/>
    </source>
</evidence>
<dbReference type="Proteomes" id="UP001163823">
    <property type="component" value="Chromosome 12"/>
</dbReference>
<keyword evidence="12" id="KW-1185">Reference proteome</keyword>
<evidence type="ECO:0000256" key="8">
    <source>
        <dbReference type="SAM" id="MobiDB-lite"/>
    </source>
</evidence>
<dbReference type="InterPro" id="IPR004367">
    <property type="entry name" value="Cyclin_C-dom"/>
</dbReference>
<dbReference type="EMBL" id="JARAOO010000012">
    <property type="protein sequence ID" value="KAJ7948995.1"/>
    <property type="molecule type" value="Genomic_DNA"/>
</dbReference>
<keyword evidence="3" id="KW-0132">Cell division</keyword>
<name>A0AAD7KZX6_QUISA</name>
<dbReference type="SMART" id="SM01332">
    <property type="entry name" value="Cyclin_C"/>
    <property type="match status" value="1"/>
</dbReference>
<evidence type="ECO:0000256" key="6">
    <source>
        <dbReference type="ARBA" id="ARBA00032263"/>
    </source>
</evidence>
<comment type="similarity">
    <text evidence="1">Belongs to the cyclin family. Cyclin AB subfamily.</text>
</comment>
<dbReference type="SMART" id="SM00385">
    <property type="entry name" value="CYCLIN"/>
    <property type="match status" value="2"/>
</dbReference>
<gene>
    <name evidence="11" type="ORF">O6P43_029394</name>
</gene>
<evidence type="ECO:0000259" key="9">
    <source>
        <dbReference type="SMART" id="SM00385"/>
    </source>
</evidence>
<dbReference type="CDD" id="cd20507">
    <property type="entry name" value="CYCLIN_CCNB1-like_rpt1"/>
    <property type="match status" value="1"/>
</dbReference>
<dbReference type="FunFam" id="1.10.472.10:FF:000057">
    <property type="entry name" value="Cyclin N-terminal domain containing 2"/>
    <property type="match status" value="1"/>
</dbReference>
<dbReference type="InterPro" id="IPR039361">
    <property type="entry name" value="Cyclin"/>
</dbReference>
<evidence type="ECO:0000256" key="2">
    <source>
        <dbReference type="ARBA" id="ARBA00011177"/>
    </source>
</evidence>
<feature type="domain" description="Cyclin-like" evidence="9">
    <location>
        <begin position="466"/>
        <end position="550"/>
    </location>
</feature>
<organism evidence="11 12">
    <name type="scientific">Quillaja saponaria</name>
    <name type="common">Soap bark tree</name>
    <dbReference type="NCBI Taxonomy" id="32244"/>
    <lineage>
        <taxon>Eukaryota</taxon>
        <taxon>Viridiplantae</taxon>
        <taxon>Streptophyta</taxon>
        <taxon>Embryophyta</taxon>
        <taxon>Tracheophyta</taxon>
        <taxon>Spermatophyta</taxon>
        <taxon>Magnoliopsida</taxon>
        <taxon>eudicotyledons</taxon>
        <taxon>Gunneridae</taxon>
        <taxon>Pentapetalae</taxon>
        <taxon>rosids</taxon>
        <taxon>fabids</taxon>
        <taxon>Fabales</taxon>
        <taxon>Quillajaceae</taxon>
        <taxon>Quillaja</taxon>
    </lineage>
</organism>
<dbReference type="Pfam" id="PF00134">
    <property type="entry name" value="Cyclin_N"/>
    <property type="match status" value="1"/>
</dbReference>
<dbReference type="AlphaFoldDB" id="A0AAD7KZX6"/>
<keyword evidence="4 7" id="KW-0195">Cyclin</keyword>
<dbReference type="PANTHER" id="PTHR10177">
    <property type="entry name" value="CYCLINS"/>
    <property type="match status" value="1"/>
</dbReference>
<feature type="region of interest" description="Disordered" evidence="8">
    <location>
        <begin position="310"/>
        <end position="345"/>
    </location>
</feature>
<comment type="subunit">
    <text evidence="2">Interacts with the CDC2 protein kinase to form a serine/threonine kinase holoenzyme complex also known as maturation promoting factor (MPF). The cyclin subunit imparts substrate specificity to the complex.</text>
</comment>
<dbReference type="KEGG" id="qsa:O6P43_029394"/>
<dbReference type="SUPFAM" id="SSF47954">
    <property type="entry name" value="Cyclin-like"/>
    <property type="match status" value="2"/>
</dbReference>
<reference evidence="11" key="1">
    <citation type="journal article" date="2023" name="Science">
        <title>Elucidation of the pathway for biosynthesis of saponin adjuvants from the soapbark tree.</title>
        <authorList>
            <person name="Reed J."/>
            <person name="Orme A."/>
            <person name="El-Demerdash A."/>
            <person name="Owen C."/>
            <person name="Martin L.B.B."/>
            <person name="Misra R.C."/>
            <person name="Kikuchi S."/>
            <person name="Rejzek M."/>
            <person name="Martin A.C."/>
            <person name="Harkess A."/>
            <person name="Leebens-Mack J."/>
            <person name="Louveau T."/>
            <person name="Stephenson M.J."/>
            <person name="Osbourn A."/>
        </authorList>
    </citation>
    <scope>NUCLEOTIDE SEQUENCE</scope>
    <source>
        <strain evidence="11">S10</strain>
    </source>
</reference>
<dbReference type="InterPro" id="IPR013763">
    <property type="entry name" value="Cyclin-like_dom"/>
</dbReference>
<dbReference type="FunFam" id="1.10.472.10:FF:000091">
    <property type="entry name" value="putative cyclin-B3-1 isoform X3"/>
    <property type="match status" value="1"/>
</dbReference>
<feature type="domain" description="Cyclin C-terminal" evidence="10">
    <location>
        <begin position="559"/>
        <end position="675"/>
    </location>
</feature>
<evidence type="ECO:0000259" key="10">
    <source>
        <dbReference type="SMART" id="SM01332"/>
    </source>
</evidence>
<evidence type="ECO:0000313" key="11">
    <source>
        <dbReference type="EMBL" id="KAJ7948995.1"/>
    </source>
</evidence>
<dbReference type="InterPro" id="IPR036915">
    <property type="entry name" value="Cyclin-like_sf"/>
</dbReference>
<dbReference type="Pfam" id="PF02984">
    <property type="entry name" value="Cyclin_C"/>
    <property type="match status" value="1"/>
</dbReference>
<dbReference type="Gene3D" id="1.10.472.10">
    <property type="entry name" value="Cyclin-like"/>
    <property type="match status" value="2"/>
</dbReference>
<feature type="region of interest" description="Disordered" evidence="8">
    <location>
        <begin position="1"/>
        <end position="25"/>
    </location>
</feature>
<proteinExistence type="inferred from homology"/>
<comment type="caution">
    <text evidence="11">The sequence shown here is derived from an EMBL/GenBank/DDBJ whole genome shotgun (WGS) entry which is preliminary data.</text>
</comment>
<dbReference type="GO" id="GO:0051301">
    <property type="term" value="P:cell division"/>
    <property type="evidence" value="ECO:0007669"/>
    <property type="project" value="UniProtKB-KW"/>
</dbReference>
<evidence type="ECO:0000256" key="1">
    <source>
        <dbReference type="ARBA" id="ARBA00006955"/>
    </source>
</evidence>
<protein>
    <recommendedName>
        <fullName evidence="6">B-like cyclin</fullName>
    </recommendedName>
</protein>
<feature type="domain" description="Cyclin-like" evidence="9">
    <location>
        <begin position="563"/>
        <end position="644"/>
    </location>
</feature>
<evidence type="ECO:0000256" key="7">
    <source>
        <dbReference type="RuleBase" id="RU000383"/>
    </source>
</evidence>